<reference evidence="1" key="2">
    <citation type="submission" date="2015-03" db="EMBL/GenBank/DDBJ databases">
        <authorList>
            <person name="Chow C.-E.T."/>
            <person name="Winget D.M."/>
            <person name="White R.A.III."/>
            <person name="Hallam S.J."/>
            <person name="Suttle C.A."/>
        </authorList>
    </citation>
    <scope>NUCLEOTIDE SEQUENCE</scope>
    <source>
        <strain evidence="1">Oxic3_2</strain>
    </source>
</reference>
<proteinExistence type="predicted"/>
<reference evidence="1" key="1">
    <citation type="journal article" date="2015" name="Front. Microbiol.">
        <title>Combining genomic sequencing methods to explore viral diversity and reveal potential virus-host interactions.</title>
        <authorList>
            <person name="Chow C.E."/>
            <person name="Winget D.M."/>
            <person name="White R.A.III."/>
            <person name="Hallam S.J."/>
            <person name="Suttle C.A."/>
        </authorList>
    </citation>
    <scope>NUCLEOTIDE SEQUENCE</scope>
    <source>
        <strain evidence="1">Oxic3_2</strain>
    </source>
</reference>
<accession>A0A0F7LBG1</accession>
<protein>
    <submittedName>
        <fullName evidence="1">Uncharacterized protein</fullName>
    </submittedName>
</protein>
<evidence type="ECO:0000313" key="1">
    <source>
        <dbReference type="EMBL" id="AKH48712.1"/>
    </source>
</evidence>
<organism evidence="1">
    <name type="scientific">uncultured marine virus</name>
    <dbReference type="NCBI Taxonomy" id="186617"/>
    <lineage>
        <taxon>Viruses</taxon>
        <taxon>environmental samples</taxon>
    </lineage>
</organism>
<name>A0A0F7LBG1_9VIRU</name>
<dbReference type="PROSITE" id="PS51257">
    <property type="entry name" value="PROKAR_LIPOPROTEIN"/>
    <property type="match status" value="1"/>
</dbReference>
<dbReference type="EMBL" id="KR029608">
    <property type="protein sequence ID" value="AKH48712.1"/>
    <property type="molecule type" value="Genomic_DNA"/>
</dbReference>
<sequence length="49" mass="5658">MLSRVSIKIDCIFCYSCSHYFLLGCKYISTQNVLFCFKSILWIIAIGKS</sequence>